<dbReference type="EMBL" id="CP058909">
    <property type="protein sequence ID" value="QLH81964.1"/>
    <property type="molecule type" value="Genomic_DNA"/>
</dbReference>
<gene>
    <name evidence="3" type="ORF">HZS54_10135</name>
</gene>
<dbReference type="PANTHER" id="PTHR30461:SF23">
    <property type="entry name" value="DNA RECOMBINASE-RELATED"/>
    <property type="match status" value="1"/>
</dbReference>
<dbReference type="AlphaFoldDB" id="A0A7D5P985"/>
<dbReference type="SUPFAM" id="SSF53041">
    <property type="entry name" value="Resolvase-like"/>
    <property type="match status" value="1"/>
</dbReference>
<dbReference type="InterPro" id="IPR006119">
    <property type="entry name" value="Resolv_N"/>
</dbReference>
<dbReference type="PROSITE" id="PS51737">
    <property type="entry name" value="RECOMBINASE_DNA_BIND"/>
    <property type="match status" value="1"/>
</dbReference>
<organism evidence="3 4">
    <name type="scientific">Halosimplex pelagicum</name>
    <dbReference type="NCBI Taxonomy" id="869886"/>
    <lineage>
        <taxon>Archaea</taxon>
        <taxon>Methanobacteriati</taxon>
        <taxon>Methanobacteriota</taxon>
        <taxon>Stenosarchaea group</taxon>
        <taxon>Halobacteria</taxon>
        <taxon>Halobacteriales</taxon>
        <taxon>Haloarculaceae</taxon>
        <taxon>Halosimplex</taxon>
    </lineage>
</organism>
<evidence type="ECO:0000313" key="3">
    <source>
        <dbReference type="EMBL" id="QLH81964.1"/>
    </source>
</evidence>
<sequence length="477" mass="54287">MAATCLILTVYTGLGIETGGILFSLLPPASMEDKRWFLFARVSSDDQLDNTSTEKQLSDIRQRTDDLSGSITDEIERAESGAQMDRESLNRILDMGENDEFDVLGIWKLDRLTRSDPWESVSYLRKLRESDIILYSHNHGFFDWEDRRDFEIMVREVLFSREWYSRIKENAEDGQLKHLKQGKYPFGSPHWGYTTDDEKYIRLTGRGENVIPEIFDIYVETENRAETRRRVNDEHGLKDDPLTDTQIKTILESPLCLGQLGLKGQVVNTKADLQCVSKETFNRTQEILESRSGSSSEAEVVPESIGRAEKRFGPEFIGNLFDKLSTVCPEPDCNGILEGTNSTRTVRNRVLIEYTCGKCDFTGPLFDQQEINKLDATIPLACPFCVSVDDVSGEQVSSSALEYLYTCNNCQNEFAVDVPPNKYQRAFEHPEVAFRWDPNRDQPSEEVDGVNPEDTEFVWGREIMSDGGSDPCSDSEM</sequence>
<reference evidence="3 4" key="1">
    <citation type="submission" date="2020-07" db="EMBL/GenBank/DDBJ databases">
        <title>Halosimplex litoreum sp. nov. and Halosimplex rubrum sp. nov., isolated from different salt environments.</title>
        <authorList>
            <person name="Cui H."/>
        </authorList>
    </citation>
    <scope>NUCLEOTIDE SEQUENCE [LARGE SCALE GENOMIC DNA]</scope>
    <source>
        <strain evidence="3 4">R2</strain>
    </source>
</reference>
<dbReference type="Pfam" id="PF07508">
    <property type="entry name" value="Recombinase"/>
    <property type="match status" value="1"/>
</dbReference>
<keyword evidence="4" id="KW-1185">Reference proteome</keyword>
<dbReference type="GO" id="GO:0000150">
    <property type="term" value="F:DNA strand exchange activity"/>
    <property type="evidence" value="ECO:0007669"/>
    <property type="project" value="InterPro"/>
</dbReference>
<dbReference type="Pfam" id="PF00239">
    <property type="entry name" value="Resolvase"/>
    <property type="match status" value="1"/>
</dbReference>
<dbReference type="InterPro" id="IPR038109">
    <property type="entry name" value="DNA_bind_recomb_sf"/>
</dbReference>
<accession>A0A7D5P985</accession>
<evidence type="ECO:0000259" key="2">
    <source>
        <dbReference type="PROSITE" id="PS51737"/>
    </source>
</evidence>
<name>A0A7D5P985_9EURY</name>
<dbReference type="SMART" id="SM00857">
    <property type="entry name" value="Resolvase"/>
    <property type="match status" value="1"/>
</dbReference>
<dbReference type="PROSITE" id="PS51736">
    <property type="entry name" value="RECOMBINASES_3"/>
    <property type="match status" value="1"/>
</dbReference>
<dbReference type="KEGG" id="hpel:HZS54_10135"/>
<dbReference type="Proteomes" id="UP000509346">
    <property type="component" value="Chromosome"/>
</dbReference>
<dbReference type="InterPro" id="IPR036162">
    <property type="entry name" value="Resolvase-like_N_sf"/>
</dbReference>
<dbReference type="GO" id="GO:0003677">
    <property type="term" value="F:DNA binding"/>
    <property type="evidence" value="ECO:0007669"/>
    <property type="project" value="InterPro"/>
</dbReference>
<protein>
    <submittedName>
        <fullName evidence="3">Recombinase family protein</fullName>
    </submittedName>
</protein>
<proteinExistence type="predicted"/>
<feature type="domain" description="Recombinase" evidence="2">
    <location>
        <begin position="190"/>
        <end position="294"/>
    </location>
</feature>
<dbReference type="PANTHER" id="PTHR30461">
    <property type="entry name" value="DNA-INVERTASE FROM LAMBDOID PROPHAGE"/>
    <property type="match status" value="1"/>
</dbReference>
<dbReference type="Gene3D" id="3.90.1750.20">
    <property type="entry name" value="Putative Large Serine Recombinase, Chain B, Domain 2"/>
    <property type="match status" value="1"/>
</dbReference>
<feature type="domain" description="Resolvase/invertase-type recombinase catalytic" evidence="1">
    <location>
        <begin position="35"/>
        <end position="182"/>
    </location>
</feature>
<evidence type="ECO:0000259" key="1">
    <source>
        <dbReference type="PROSITE" id="PS51736"/>
    </source>
</evidence>
<dbReference type="InterPro" id="IPR050639">
    <property type="entry name" value="SSR_resolvase"/>
</dbReference>
<dbReference type="OrthoDB" id="350183at2157"/>
<dbReference type="GeneID" id="56082950"/>
<dbReference type="RefSeq" id="WP_179922432.1">
    <property type="nucleotide sequence ID" value="NZ_CP058909.1"/>
</dbReference>
<dbReference type="InterPro" id="IPR011109">
    <property type="entry name" value="DNA_bind_recombinase_dom"/>
</dbReference>
<dbReference type="CDD" id="cd00338">
    <property type="entry name" value="Ser_Recombinase"/>
    <property type="match status" value="1"/>
</dbReference>
<dbReference type="Gene3D" id="3.40.50.1390">
    <property type="entry name" value="Resolvase, N-terminal catalytic domain"/>
    <property type="match status" value="1"/>
</dbReference>
<evidence type="ECO:0000313" key="4">
    <source>
        <dbReference type="Proteomes" id="UP000509346"/>
    </source>
</evidence>